<feature type="compositionally biased region" description="Basic and acidic residues" evidence="4">
    <location>
        <begin position="64"/>
        <end position="73"/>
    </location>
</feature>
<keyword evidence="3" id="KW-0539">Nucleus</keyword>
<feature type="compositionally biased region" description="Acidic residues" evidence="4">
    <location>
        <begin position="115"/>
        <end position="131"/>
    </location>
</feature>
<protein>
    <recommendedName>
        <fullName evidence="7">Nucleolar complex protein 2 homolog</fullName>
    </recommendedName>
</protein>
<dbReference type="InterPro" id="IPR016024">
    <property type="entry name" value="ARM-type_fold"/>
</dbReference>
<evidence type="ECO:0000256" key="1">
    <source>
        <dbReference type="ARBA" id="ARBA00004123"/>
    </source>
</evidence>
<name>A0ABP9ZA22_9FUNG</name>
<evidence type="ECO:0000313" key="5">
    <source>
        <dbReference type="EMBL" id="GAA5815972.1"/>
    </source>
</evidence>
<gene>
    <name evidence="5" type="ORF">MFLAVUS_009491</name>
</gene>
<dbReference type="SUPFAM" id="SSF48371">
    <property type="entry name" value="ARM repeat"/>
    <property type="match status" value="1"/>
</dbReference>
<organism evidence="5 6">
    <name type="scientific">Mucor flavus</name>
    <dbReference type="NCBI Taxonomy" id="439312"/>
    <lineage>
        <taxon>Eukaryota</taxon>
        <taxon>Fungi</taxon>
        <taxon>Fungi incertae sedis</taxon>
        <taxon>Mucoromycota</taxon>
        <taxon>Mucoromycotina</taxon>
        <taxon>Mucoromycetes</taxon>
        <taxon>Mucorales</taxon>
        <taxon>Mucorineae</taxon>
        <taxon>Mucoraceae</taxon>
        <taxon>Mucor</taxon>
    </lineage>
</organism>
<comment type="caution">
    <text evidence="5">The sequence shown here is derived from an EMBL/GenBank/DDBJ whole genome shotgun (WGS) entry which is preliminary data.</text>
</comment>
<dbReference type="PANTHER" id="PTHR12687">
    <property type="entry name" value="NUCLEOLAR COMPLEX 2 AND RAD4-RELATED"/>
    <property type="match status" value="1"/>
</dbReference>
<feature type="compositionally biased region" description="Acidic residues" evidence="4">
    <location>
        <begin position="48"/>
        <end position="63"/>
    </location>
</feature>
<evidence type="ECO:0008006" key="7">
    <source>
        <dbReference type="Google" id="ProtNLM"/>
    </source>
</evidence>
<comment type="subcellular location">
    <subcellularLocation>
        <location evidence="1">Nucleus</location>
    </subcellularLocation>
</comment>
<evidence type="ECO:0000256" key="2">
    <source>
        <dbReference type="ARBA" id="ARBA00005907"/>
    </source>
</evidence>
<sequence length="686" mass="78652">MAPATHKRSKNAKKQQLKPQGKKISKIVDQVADKKKGKAKKAVKQLSEEEDSPMEDVSDVSDDDIFKKLQKVMDEDDDNSEPNNSDSEAENVDEEKVEEDSDDELPSDFEREMAVDSDSEEEQNDEDDEETPDKLSKDIDQHKKELEDLKERDPEFYEFLQKEDGDLLGFGESDDGEDMEDEDDDGQEYSDMEEPEEKIVDDVPVLTKAMLNEWIDAVKSNNDFKAFKKLLSAFKTAARMSEEDDKITFTLKIEDPSVFSKVITSTLRLAPVVFGHHLKPKREGGSPVTSGRWAFFKSYVKSYLNNLLHLLRNLTDPDMLRMTIREAEKVNNLYVCFDRLAKEFLKTLLNAWSNLGSSDSVRMQAFLAIKSLAITTVPANKDSKSKPQGYLDLCLKNVYLTFVKNCKNTNLHTLPVINLMRNLAVQLYGINLTLSYQQGFVYIRQLAIHLRQAMKVRSTKNHNMVYNWQYIHCIDFWSDVLNAYAVPMVDEDGDVVESPMKALIYPLTQVAVGVIQLIPTAQFYPLRFHVLRSLNSLIHNTNVFVPLATYVLEVLEGTVAMEKAKKSTSGLPIDWDLVLKVHKKNIHGRYYQDDVLDQCAKALKNYYKEYSHHISFPEMVDADIIAIKRFVKQSKSIKGKDKLQKLAKELEAKAAFIRQQRAKINFCPQDEEQIEQFNKDMKAKMT</sequence>
<reference evidence="5 6" key="1">
    <citation type="submission" date="2024-04" db="EMBL/GenBank/DDBJ databases">
        <title>genome sequences of Mucor flavus KT1a and Helicostylum pulchrum KT1b strains isolated from the surface of a dry-aged beef.</title>
        <authorList>
            <person name="Toyotome T."/>
            <person name="Hosono M."/>
            <person name="Torimaru M."/>
            <person name="Fukuda K."/>
            <person name="Mikami N."/>
        </authorList>
    </citation>
    <scope>NUCLEOTIDE SEQUENCE [LARGE SCALE GENOMIC DNA]</scope>
    <source>
        <strain evidence="5 6">KT1a</strain>
    </source>
</reference>
<keyword evidence="6" id="KW-1185">Reference proteome</keyword>
<evidence type="ECO:0000256" key="4">
    <source>
        <dbReference type="SAM" id="MobiDB-lite"/>
    </source>
</evidence>
<dbReference type="EMBL" id="BAABUK010000029">
    <property type="protein sequence ID" value="GAA5815972.1"/>
    <property type="molecule type" value="Genomic_DNA"/>
</dbReference>
<dbReference type="Pfam" id="PF03715">
    <property type="entry name" value="Noc2"/>
    <property type="match status" value="1"/>
</dbReference>
<feature type="compositionally biased region" description="Acidic residues" evidence="4">
    <location>
        <begin position="172"/>
        <end position="195"/>
    </location>
</feature>
<proteinExistence type="inferred from homology"/>
<dbReference type="Proteomes" id="UP001473302">
    <property type="component" value="Unassembled WGS sequence"/>
</dbReference>
<evidence type="ECO:0000256" key="3">
    <source>
        <dbReference type="ARBA" id="ARBA00023242"/>
    </source>
</evidence>
<feature type="compositionally biased region" description="Acidic residues" evidence="4">
    <location>
        <begin position="87"/>
        <end position="107"/>
    </location>
</feature>
<comment type="similarity">
    <text evidence="2">Belongs to the NOC2 family.</text>
</comment>
<dbReference type="InterPro" id="IPR005343">
    <property type="entry name" value="Noc2"/>
</dbReference>
<evidence type="ECO:0000313" key="6">
    <source>
        <dbReference type="Proteomes" id="UP001473302"/>
    </source>
</evidence>
<feature type="compositionally biased region" description="Basic and acidic residues" evidence="4">
    <location>
        <begin position="132"/>
        <end position="165"/>
    </location>
</feature>
<feature type="region of interest" description="Disordered" evidence="4">
    <location>
        <begin position="1"/>
        <end position="195"/>
    </location>
</feature>
<accession>A0ABP9ZA22</accession>
<feature type="compositionally biased region" description="Basic residues" evidence="4">
    <location>
        <begin position="1"/>
        <end position="25"/>
    </location>
</feature>
<dbReference type="PANTHER" id="PTHR12687:SF4">
    <property type="entry name" value="NUCLEOLAR COMPLEX PROTEIN 2 HOMOLOG"/>
    <property type="match status" value="1"/>
</dbReference>